<gene>
    <name evidence="7" type="ORF">JXQ802_LOCUS3858</name>
    <name evidence="8" type="ORF">PYM288_LOCUS6246</name>
</gene>
<dbReference type="EMBL" id="CAJNOL010000052">
    <property type="protein sequence ID" value="CAF0793616.1"/>
    <property type="molecule type" value="Genomic_DNA"/>
</dbReference>
<organism evidence="7 9">
    <name type="scientific">Rotaria sordida</name>
    <dbReference type="NCBI Taxonomy" id="392033"/>
    <lineage>
        <taxon>Eukaryota</taxon>
        <taxon>Metazoa</taxon>
        <taxon>Spiralia</taxon>
        <taxon>Gnathifera</taxon>
        <taxon>Rotifera</taxon>
        <taxon>Eurotatoria</taxon>
        <taxon>Bdelloidea</taxon>
        <taxon>Philodinida</taxon>
        <taxon>Philodinidae</taxon>
        <taxon>Rotaria</taxon>
    </lineage>
</organism>
<dbReference type="GO" id="GO:0006508">
    <property type="term" value="P:proteolysis"/>
    <property type="evidence" value="ECO:0007669"/>
    <property type="project" value="UniProtKB-KW"/>
</dbReference>
<dbReference type="InterPro" id="IPR003653">
    <property type="entry name" value="Peptidase_C48_C"/>
</dbReference>
<dbReference type="EMBL" id="CAJNOH010000068">
    <property type="protein sequence ID" value="CAF0834321.1"/>
    <property type="molecule type" value="Genomic_DNA"/>
</dbReference>
<keyword evidence="2" id="KW-0597">Phosphoprotein</keyword>
<dbReference type="PROSITE" id="PS50600">
    <property type="entry name" value="ULP_PROTEASE"/>
    <property type="match status" value="1"/>
</dbReference>
<dbReference type="Gene3D" id="3.40.395.10">
    <property type="entry name" value="Adenoviral Proteinase, Chain A"/>
    <property type="match status" value="1"/>
</dbReference>
<dbReference type="GO" id="GO:0005737">
    <property type="term" value="C:cytoplasm"/>
    <property type="evidence" value="ECO:0007669"/>
    <property type="project" value="TreeGrafter"/>
</dbReference>
<dbReference type="PANTHER" id="PTHR46896">
    <property type="entry name" value="SENTRIN-SPECIFIC PROTEASE"/>
    <property type="match status" value="1"/>
</dbReference>
<dbReference type="InterPro" id="IPR038765">
    <property type="entry name" value="Papain-like_cys_pep_sf"/>
</dbReference>
<accession>A0A813S3M4</accession>
<proteinExistence type="inferred from homology"/>
<keyword evidence="9" id="KW-1185">Reference proteome</keyword>
<protein>
    <recommendedName>
        <fullName evidence="6">Ubiquitin-like protease family profile domain-containing protein</fullName>
    </recommendedName>
</protein>
<keyword evidence="3" id="KW-0645">Protease</keyword>
<evidence type="ECO:0000256" key="4">
    <source>
        <dbReference type="ARBA" id="ARBA00022786"/>
    </source>
</evidence>
<comment type="similarity">
    <text evidence="1">Belongs to the peptidase C48 family.</text>
</comment>
<evidence type="ECO:0000313" key="7">
    <source>
        <dbReference type="EMBL" id="CAF0793616.1"/>
    </source>
</evidence>
<dbReference type="AlphaFoldDB" id="A0A813S3M4"/>
<dbReference type="SUPFAM" id="SSF54001">
    <property type="entry name" value="Cysteine proteinases"/>
    <property type="match status" value="1"/>
</dbReference>
<reference evidence="7" key="1">
    <citation type="submission" date="2021-02" db="EMBL/GenBank/DDBJ databases">
        <authorList>
            <person name="Nowell W R."/>
        </authorList>
    </citation>
    <scope>NUCLEOTIDE SEQUENCE</scope>
</reference>
<dbReference type="Pfam" id="PF02902">
    <property type="entry name" value="Peptidase_C48"/>
    <property type="match status" value="1"/>
</dbReference>
<keyword evidence="5" id="KW-0378">Hydrolase</keyword>
<dbReference type="GO" id="GO:0016926">
    <property type="term" value="P:protein desumoylation"/>
    <property type="evidence" value="ECO:0007669"/>
    <property type="project" value="TreeGrafter"/>
</dbReference>
<evidence type="ECO:0000259" key="6">
    <source>
        <dbReference type="PROSITE" id="PS50600"/>
    </source>
</evidence>
<evidence type="ECO:0000256" key="3">
    <source>
        <dbReference type="ARBA" id="ARBA00022670"/>
    </source>
</evidence>
<dbReference type="Proteomes" id="UP000663870">
    <property type="component" value="Unassembled WGS sequence"/>
</dbReference>
<keyword evidence="4" id="KW-0833">Ubl conjugation pathway</keyword>
<dbReference type="InterPro" id="IPR051947">
    <property type="entry name" value="Sentrin-specific_protease"/>
</dbReference>
<feature type="domain" description="Ubiquitin-like protease family profile" evidence="6">
    <location>
        <begin position="270"/>
        <end position="542"/>
    </location>
</feature>
<dbReference type="PANTHER" id="PTHR46896:SF3">
    <property type="entry name" value="FI06413P-RELATED"/>
    <property type="match status" value="1"/>
</dbReference>
<evidence type="ECO:0000256" key="5">
    <source>
        <dbReference type="ARBA" id="ARBA00022801"/>
    </source>
</evidence>
<evidence type="ECO:0000256" key="1">
    <source>
        <dbReference type="ARBA" id="ARBA00005234"/>
    </source>
</evidence>
<evidence type="ECO:0000313" key="8">
    <source>
        <dbReference type="EMBL" id="CAF0834321.1"/>
    </source>
</evidence>
<dbReference type="GO" id="GO:0005634">
    <property type="term" value="C:nucleus"/>
    <property type="evidence" value="ECO:0007669"/>
    <property type="project" value="TreeGrafter"/>
</dbReference>
<name>A0A813S3M4_9BILA</name>
<evidence type="ECO:0000313" key="9">
    <source>
        <dbReference type="Proteomes" id="UP000663870"/>
    </source>
</evidence>
<dbReference type="GO" id="GO:0070139">
    <property type="term" value="F:SUMO-specific endopeptidase activity"/>
    <property type="evidence" value="ECO:0007669"/>
    <property type="project" value="TreeGrafter"/>
</dbReference>
<comment type="caution">
    <text evidence="7">The sequence shown here is derived from an EMBL/GenBank/DDBJ whole genome shotgun (WGS) entry which is preliminary data.</text>
</comment>
<evidence type="ECO:0000256" key="2">
    <source>
        <dbReference type="ARBA" id="ARBA00022553"/>
    </source>
</evidence>
<sequence length="594" mass="68786">MATKTKLPQEVICLSDDDDDDDNNSKNSISIPITIPIIKQQNSPTIVNSDIQNDTCETLNWTINNDDIIHVSELPSKYSDIFKKPFEIRCSAIRFGIVEFNVESDVVLMKEKEFHMKLTGGFLDNVNMKLAYSDVVAFYFSFQSQTPAAFIQVRSEFARLFDKYIPTSDEHGRGFDPNSKDERRRHIMFYLKSLTPDMEKIHTSTIYHFLKTKSPKMNVYCVSASRAQELYNLARYAKVSLPTPKKVPFTLNVNDLTPKTVGLNNNTIRFDLSSEDLLCLNEGEYLNDNIIDFYLQYIYYEKLSEEVRKRTYLFNSFFYTRLTQKGNSDNPNISAAERRYNRVKRWLRDVDLFSKDYLIVPINQNAHWYIVLIQNHNNVLTEGDLISDDEDLDFDDRLKSKKKKRSTRIIHRNNKHNDICNNSSSKTNIHSLELLDEADEVISNNDTPLKLNIELLVNSKNRSKSPAIIIFDSLRIASKIRVAATLREFLQLEYDHKKTLPIQSLGRKLFNIDTIPTIEAAVPQQRNYSDCGLYILQYIESFFFHCSSTNNYQSSSSSSSSSTFSNWCEKNLMGSSKRKEILNVINQHIISKEE</sequence>
<dbReference type="Proteomes" id="UP000663854">
    <property type="component" value="Unassembled WGS sequence"/>
</dbReference>